<evidence type="ECO:0000313" key="4">
    <source>
        <dbReference type="Proteomes" id="UP000242188"/>
    </source>
</evidence>
<feature type="region of interest" description="Disordered" evidence="1">
    <location>
        <begin position="144"/>
        <end position="163"/>
    </location>
</feature>
<keyword evidence="4" id="KW-1185">Reference proteome</keyword>
<protein>
    <recommendedName>
        <fullName evidence="2">Paraneoplastic antigen Ma-like C-terminal domain-containing protein</fullName>
    </recommendedName>
</protein>
<comment type="caution">
    <text evidence="3">The sequence shown here is derived from an EMBL/GenBank/DDBJ whole genome shotgun (WGS) entry which is preliminary data.</text>
</comment>
<proteinExistence type="predicted"/>
<dbReference type="EMBL" id="NEDP02063924">
    <property type="protein sequence ID" value="OWF37004.1"/>
    <property type="molecule type" value="Genomic_DNA"/>
</dbReference>
<feature type="compositionally biased region" description="Basic and acidic residues" evidence="1">
    <location>
        <begin position="145"/>
        <end position="163"/>
    </location>
</feature>
<gene>
    <name evidence="3" type="ORF">KP79_PYT25870</name>
</gene>
<evidence type="ECO:0000313" key="3">
    <source>
        <dbReference type="EMBL" id="OWF37004.1"/>
    </source>
</evidence>
<name>A0A210PKK3_MIZYE</name>
<accession>A0A210PKK3</accession>
<feature type="compositionally biased region" description="Basic and acidic residues" evidence="1">
    <location>
        <begin position="93"/>
        <end position="112"/>
    </location>
</feature>
<dbReference type="OrthoDB" id="6155276at2759"/>
<feature type="region of interest" description="Disordered" evidence="1">
    <location>
        <begin position="93"/>
        <end position="132"/>
    </location>
</feature>
<organism evidence="3 4">
    <name type="scientific">Mizuhopecten yessoensis</name>
    <name type="common">Japanese scallop</name>
    <name type="synonym">Patinopecten yessoensis</name>
    <dbReference type="NCBI Taxonomy" id="6573"/>
    <lineage>
        <taxon>Eukaryota</taxon>
        <taxon>Metazoa</taxon>
        <taxon>Spiralia</taxon>
        <taxon>Lophotrochozoa</taxon>
        <taxon>Mollusca</taxon>
        <taxon>Bivalvia</taxon>
        <taxon>Autobranchia</taxon>
        <taxon>Pteriomorphia</taxon>
        <taxon>Pectinida</taxon>
        <taxon>Pectinoidea</taxon>
        <taxon>Pectinidae</taxon>
        <taxon>Mizuhopecten</taxon>
    </lineage>
</organism>
<dbReference type="InterPro" id="IPR048270">
    <property type="entry name" value="PNMA_C"/>
</dbReference>
<dbReference type="AlphaFoldDB" id="A0A210PKK3"/>
<feature type="domain" description="Paraneoplastic antigen Ma-like C-terminal" evidence="2">
    <location>
        <begin position="2"/>
        <end position="57"/>
    </location>
</feature>
<reference evidence="3 4" key="1">
    <citation type="journal article" date="2017" name="Nat. Ecol. Evol.">
        <title>Scallop genome provides insights into evolution of bilaterian karyotype and development.</title>
        <authorList>
            <person name="Wang S."/>
            <person name="Zhang J."/>
            <person name="Jiao W."/>
            <person name="Li J."/>
            <person name="Xun X."/>
            <person name="Sun Y."/>
            <person name="Guo X."/>
            <person name="Huan P."/>
            <person name="Dong B."/>
            <person name="Zhang L."/>
            <person name="Hu X."/>
            <person name="Sun X."/>
            <person name="Wang J."/>
            <person name="Zhao C."/>
            <person name="Wang Y."/>
            <person name="Wang D."/>
            <person name="Huang X."/>
            <person name="Wang R."/>
            <person name="Lv J."/>
            <person name="Li Y."/>
            <person name="Zhang Z."/>
            <person name="Liu B."/>
            <person name="Lu W."/>
            <person name="Hui Y."/>
            <person name="Liang J."/>
            <person name="Zhou Z."/>
            <person name="Hou R."/>
            <person name="Li X."/>
            <person name="Liu Y."/>
            <person name="Li H."/>
            <person name="Ning X."/>
            <person name="Lin Y."/>
            <person name="Zhao L."/>
            <person name="Xing Q."/>
            <person name="Dou J."/>
            <person name="Li Y."/>
            <person name="Mao J."/>
            <person name="Guo H."/>
            <person name="Dou H."/>
            <person name="Li T."/>
            <person name="Mu C."/>
            <person name="Jiang W."/>
            <person name="Fu Q."/>
            <person name="Fu X."/>
            <person name="Miao Y."/>
            <person name="Liu J."/>
            <person name="Yu Q."/>
            <person name="Li R."/>
            <person name="Liao H."/>
            <person name="Li X."/>
            <person name="Kong Y."/>
            <person name="Jiang Z."/>
            <person name="Chourrout D."/>
            <person name="Li R."/>
            <person name="Bao Z."/>
        </authorList>
    </citation>
    <scope>NUCLEOTIDE SEQUENCE [LARGE SCALE GENOMIC DNA]</scope>
    <source>
        <strain evidence="3 4">PY_sf001</strain>
    </source>
</reference>
<evidence type="ECO:0000256" key="1">
    <source>
        <dbReference type="SAM" id="MobiDB-lite"/>
    </source>
</evidence>
<dbReference type="Proteomes" id="UP000242188">
    <property type="component" value="Unassembled WGS sequence"/>
</dbReference>
<evidence type="ECO:0000259" key="2">
    <source>
        <dbReference type="Pfam" id="PF14893"/>
    </source>
</evidence>
<dbReference type="Pfam" id="PF14893">
    <property type="entry name" value="PNMA"/>
    <property type="match status" value="1"/>
</dbReference>
<sequence length="163" mass="18428">MDSIYGTVVKSVKYLAKFYSARQEPDEIVSSWSCRLETLLSKAVEGGQVESRQTNDMLCTMLWQGLCSPLKDVTAHILDRIKVFDELRVAIRRSEEDQNQRTTEEKTTDKKHVATSKAAIDTPSAEEGGLKEIKGIVQQLAADVKSMKEDNKQRRDSDKGYQQ</sequence>